<reference evidence="1 2" key="1">
    <citation type="submission" date="2012-06" db="EMBL/GenBank/DDBJ databases">
        <title>The complete genome of Aequorivita sublithincola DSM 14238.</title>
        <authorList>
            <consortium name="US DOE Joint Genome Institute (JGI-PGF)"/>
            <person name="Lucas S."/>
            <person name="Copeland A."/>
            <person name="Lapidus A."/>
            <person name="Goodwin L."/>
            <person name="Pitluck S."/>
            <person name="Peters L."/>
            <person name="Munk A.C.C."/>
            <person name="Kyrpides N."/>
            <person name="Mavromatis K."/>
            <person name="Pagani I."/>
            <person name="Ivanova N."/>
            <person name="Ovchinnikova G."/>
            <person name="Zeytun A."/>
            <person name="Detter J.C."/>
            <person name="Han C."/>
            <person name="Land M."/>
            <person name="Hauser L."/>
            <person name="Markowitz V."/>
            <person name="Cheng J.-F."/>
            <person name="Hugenholtz P."/>
            <person name="Woyke T."/>
            <person name="Wu D."/>
            <person name="Tindall B."/>
            <person name="Faehnrich R."/>
            <person name="Brambilla E."/>
            <person name="Klenk H.-P."/>
            <person name="Eisen J.A."/>
        </authorList>
    </citation>
    <scope>NUCLEOTIDE SEQUENCE [LARGE SCALE GENOMIC DNA]</scope>
    <source>
        <strain evidence="2">DSM 14238 / LMG 21431 / ACAM 643 / 9-3</strain>
    </source>
</reference>
<evidence type="ECO:0000313" key="1">
    <source>
        <dbReference type="EMBL" id="AFL80832.1"/>
    </source>
</evidence>
<accession>I3YV14</accession>
<dbReference type="AlphaFoldDB" id="I3YV14"/>
<protein>
    <recommendedName>
        <fullName evidence="3">Toxin-antitoxin system, antitoxin component, ribbon-helix-helix domain protein</fullName>
    </recommendedName>
</protein>
<dbReference type="EMBL" id="CP003280">
    <property type="protein sequence ID" value="AFL80832.1"/>
    <property type="molecule type" value="Genomic_DNA"/>
</dbReference>
<dbReference type="Pfam" id="PF19891">
    <property type="entry name" value="DUF6364"/>
    <property type="match status" value="1"/>
</dbReference>
<sequence>MNKKLTLILNDEIVERAKEYALDKNLSISSLVESYLQSLTMERKYDNFEISPFVKSMSTGSSISEDIRPKSEYSEYLIKKYK</sequence>
<dbReference type="OrthoDB" id="6198066at2"/>
<dbReference type="STRING" id="746697.Aeqsu_1339"/>
<dbReference type="eggNOG" id="ENOG5032RVK">
    <property type="taxonomic scope" value="Bacteria"/>
</dbReference>
<dbReference type="HOGENOM" id="CLU_168243_2_0_10"/>
<evidence type="ECO:0008006" key="3">
    <source>
        <dbReference type="Google" id="ProtNLM"/>
    </source>
</evidence>
<name>I3YV14_AEQSU</name>
<proteinExistence type="predicted"/>
<evidence type="ECO:0000313" key="2">
    <source>
        <dbReference type="Proteomes" id="UP000006049"/>
    </source>
</evidence>
<dbReference type="InterPro" id="IPR045944">
    <property type="entry name" value="DUF6364"/>
</dbReference>
<dbReference type="KEGG" id="asl:Aeqsu_1339"/>
<keyword evidence="2" id="KW-1185">Reference proteome</keyword>
<organism evidence="1 2">
    <name type="scientific">Aequorivita sublithincola (strain DSM 14238 / LMG 21431 / ACAM 643 / 9-3)</name>
    <dbReference type="NCBI Taxonomy" id="746697"/>
    <lineage>
        <taxon>Bacteria</taxon>
        <taxon>Pseudomonadati</taxon>
        <taxon>Bacteroidota</taxon>
        <taxon>Flavobacteriia</taxon>
        <taxon>Flavobacteriales</taxon>
        <taxon>Flavobacteriaceae</taxon>
        <taxon>Aequorivita</taxon>
    </lineage>
</organism>
<dbReference type="Proteomes" id="UP000006049">
    <property type="component" value="Chromosome"/>
</dbReference>
<gene>
    <name evidence="1" type="ordered locus">Aeqsu_1339</name>
</gene>